<reference evidence="2 3" key="1">
    <citation type="submission" date="2014-04" db="EMBL/GenBank/DDBJ databases">
        <authorList>
            <consortium name="DOE Joint Genome Institute"/>
            <person name="Kuo A."/>
            <person name="Kohler A."/>
            <person name="Nagy L.G."/>
            <person name="Floudas D."/>
            <person name="Copeland A."/>
            <person name="Barry K.W."/>
            <person name="Cichocki N."/>
            <person name="Veneault-Fourrey C."/>
            <person name="LaButti K."/>
            <person name="Lindquist E.A."/>
            <person name="Lipzen A."/>
            <person name="Lundell T."/>
            <person name="Morin E."/>
            <person name="Murat C."/>
            <person name="Sun H."/>
            <person name="Tunlid A."/>
            <person name="Henrissat B."/>
            <person name="Grigoriev I.V."/>
            <person name="Hibbett D.S."/>
            <person name="Martin F."/>
            <person name="Nordberg H.P."/>
            <person name="Cantor M.N."/>
            <person name="Hua S.X."/>
        </authorList>
    </citation>
    <scope>NUCLEOTIDE SEQUENCE [LARGE SCALE GENOMIC DNA]</scope>
    <source>
        <strain evidence="2 3">Foug A</strain>
    </source>
</reference>
<evidence type="ECO:0000313" key="2">
    <source>
        <dbReference type="EMBL" id="KIM51470.1"/>
    </source>
</evidence>
<evidence type="ECO:0008006" key="4">
    <source>
        <dbReference type="Google" id="ProtNLM"/>
    </source>
</evidence>
<sequence length="163" mass="18542">MMSAHLFFATRLRFFVLANYSCSHRMSRQVGRGRRWLKVSLSAAANRNILSGSGYQRPFLRARKRAYSGCAWRRLYFAAGGTAVNVHRRSCFAPDRCAPDVSRAASSRRRLYIEWGRICHIQGCQQYLRTRRGCGGTRARLESLGLVDIQWTGRGPLGGRKKV</sequence>
<reference evidence="3" key="2">
    <citation type="submission" date="2015-01" db="EMBL/GenBank/DDBJ databases">
        <title>Evolutionary Origins and Diversification of the Mycorrhizal Mutualists.</title>
        <authorList>
            <consortium name="DOE Joint Genome Institute"/>
            <consortium name="Mycorrhizal Genomics Consortium"/>
            <person name="Kohler A."/>
            <person name="Kuo A."/>
            <person name="Nagy L.G."/>
            <person name="Floudas D."/>
            <person name="Copeland A."/>
            <person name="Barry K.W."/>
            <person name="Cichocki N."/>
            <person name="Veneault-Fourrey C."/>
            <person name="LaButti K."/>
            <person name="Lindquist E.A."/>
            <person name="Lipzen A."/>
            <person name="Lundell T."/>
            <person name="Morin E."/>
            <person name="Murat C."/>
            <person name="Riley R."/>
            <person name="Ohm R."/>
            <person name="Sun H."/>
            <person name="Tunlid A."/>
            <person name="Henrissat B."/>
            <person name="Grigoriev I.V."/>
            <person name="Hibbett D.S."/>
            <person name="Martin F."/>
        </authorList>
    </citation>
    <scope>NUCLEOTIDE SEQUENCE [LARGE SCALE GENOMIC DNA]</scope>
    <source>
        <strain evidence="3">Foug A</strain>
    </source>
</reference>
<evidence type="ECO:0000256" key="1">
    <source>
        <dbReference type="SAM" id="SignalP"/>
    </source>
</evidence>
<dbReference type="InParanoid" id="A0A0C3CSA5"/>
<dbReference type="EMBL" id="KN822255">
    <property type="protein sequence ID" value="KIM51470.1"/>
    <property type="molecule type" value="Genomic_DNA"/>
</dbReference>
<feature type="chain" id="PRO_5002162706" description="Ribosomal protein S14" evidence="1">
    <location>
        <begin position="19"/>
        <end position="163"/>
    </location>
</feature>
<protein>
    <recommendedName>
        <fullName evidence="4">Ribosomal protein S14</fullName>
    </recommendedName>
</protein>
<dbReference type="HOGENOM" id="CLU_1628053_0_0_1"/>
<feature type="signal peptide" evidence="1">
    <location>
        <begin position="1"/>
        <end position="18"/>
    </location>
</feature>
<organism evidence="2 3">
    <name type="scientific">Scleroderma citrinum Foug A</name>
    <dbReference type="NCBI Taxonomy" id="1036808"/>
    <lineage>
        <taxon>Eukaryota</taxon>
        <taxon>Fungi</taxon>
        <taxon>Dikarya</taxon>
        <taxon>Basidiomycota</taxon>
        <taxon>Agaricomycotina</taxon>
        <taxon>Agaricomycetes</taxon>
        <taxon>Agaricomycetidae</taxon>
        <taxon>Boletales</taxon>
        <taxon>Sclerodermatineae</taxon>
        <taxon>Sclerodermataceae</taxon>
        <taxon>Scleroderma</taxon>
    </lineage>
</organism>
<gene>
    <name evidence="2" type="ORF">SCLCIDRAFT_635928</name>
</gene>
<keyword evidence="1" id="KW-0732">Signal</keyword>
<dbReference type="Proteomes" id="UP000053989">
    <property type="component" value="Unassembled WGS sequence"/>
</dbReference>
<keyword evidence="3" id="KW-1185">Reference proteome</keyword>
<evidence type="ECO:0000313" key="3">
    <source>
        <dbReference type="Proteomes" id="UP000053989"/>
    </source>
</evidence>
<name>A0A0C3CSA5_9AGAM</name>
<proteinExistence type="predicted"/>
<dbReference type="AlphaFoldDB" id="A0A0C3CSA5"/>
<accession>A0A0C3CSA5</accession>